<organism evidence="1 2">
    <name type="scientific">Coniosporium uncinatum</name>
    <dbReference type="NCBI Taxonomy" id="93489"/>
    <lineage>
        <taxon>Eukaryota</taxon>
        <taxon>Fungi</taxon>
        <taxon>Dikarya</taxon>
        <taxon>Ascomycota</taxon>
        <taxon>Pezizomycotina</taxon>
        <taxon>Dothideomycetes</taxon>
        <taxon>Dothideomycetes incertae sedis</taxon>
        <taxon>Coniosporium</taxon>
    </lineage>
</organism>
<gene>
    <name evidence="1" type="ORF">LTS18_008182</name>
</gene>
<proteinExistence type="predicted"/>
<comment type="caution">
    <text evidence="1">The sequence shown here is derived from an EMBL/GenBank/DDBJ whole genome shotgun (WGS) entry which is preliminary data.</text>
</comment>
<evidence type="ECO:0000313" key="2">
    <source>
        <dbReference type="Proteomes" id="UP001186974"/>
    </source>
</evidence>
<name>A0ACC3D1S9_9PEZI</name>
<dbReference type="EMBL" id="JAWDJW010008442">
    <property type="protein sequence ID" value="KAK3060601.1"/>
    <property type="molecule type" value="Genomic_DNA"/>
</dbReference>
<sequence length="183" mass="19753">MSLTRSTRVLNRSFLRPLTASSLQYRGFAVSSRCLADYGSGEGDPKGEKPKEQGANPSADKEHPGPPPPKVGQGSGSTPTKGTSDGHNPGEAKQSGGKRSYSTLSRSLARQFSTSTVSRREDRPKSTEGKEPKILNENPPKPGEESEDVKKHNEEMANRADRSATGVKNEDAQKDKVGKGFWK</sequence>
<accession>A0ACC3D1S9</accession>
<dbReference type="Proteomes" id="UP001186974">
    <property type="component" value="Unassembled WGS sequence"/>
</dbReference>
<keyword evidence="2" id="KW-1185">Reference proteome</keyword>
<evidence type="ECO:0000313" key="1">
    <source>
        <dbReference type="EMBL" id="KAK3060601.1"/>
    </source>
</evidence>
<feature type="non-terminal residue" evidence="1">
    <location>
        <position position="183"/>
    </location>
</feature>
<reference evidence="1" key="1">
    <citation type="submission" date="2024-09" db="EMBL/GenBank/DDBJ databases">
        <title>Black Yeasts Isolated from many extreme environments.</title>
        <authorList>
            <person name="Coleine C."/>
            <person name="Stajich J.E."/>
            <person name="Selbmann L."/>
        </authorList>
    </citation>
    <scope>NUCLEOTIDE SEQUENCE</scope>
    <source>
        <strain evidence="1">CCFEE 5737</strain>
    </source>
</reference>
<protein>
    <submittedName>
        <fullName evidence="1">Uncharacterized protein</fullName>
    </submittedName>
</protein>